<organism evidence="5 6">
    <name type="scientific">Pararge aegeria aegeria</name>
    <dbReference type="NCBI Taxonomy" id="348720"/>
    <lineage>
        <taxon>Eukaryota</taxon>
        <taxon>Metazoa</taxon>
        <taxon>Ecdysozoa</taxon>
        <taxon>Arthropoda</taxon>
        <taxon>Hexapoda</taxon>
        <taxon>Insecta</taxon>
        <taxon>Pterygota</taxon>
        <taxon>Neoptera</taxon>
        <taxon>Endopterygota</taxon>
        <taxon>Lepidoptera</taxon>
        <taxon>Glossata</taxon>
        <taxon>Ditrysia</taxon>
        <taxon>Papilionoidea</taxon>
        <taxon>Nymphalidae</taxon>
        <taxon>Satyrinae</taxon>
        <taxon>Satyrini</taxon>
        <taxon>Parargina</taxon>
        <taxon>Pararge</taxon>
    </lineage>
</organism>
<keyword evidence="1" id="KW-0479">Metal-binding</keyword>
<evidence type="ECO:0000256" key="2">
    <source>
        <dbReference type="ARBA" id="ARBA00022771"/>
    </source>
</evidence>
<evidence type="ECO:0000259" key="4">
    <source>
        <dbReference type="Pfam" id="PF04500"/>
    </source>
</evidence>
<keyword evidence="6" id="KW-1185">Reference proteome</keyword>
<dbReference type="Pfam" id="PF04500">
    <property type="entry name" value="FLYWCH"/>
    <property type="match status" value="1"/>
</dbReference>
<evidence type="ECO:0000313" key="5">
    <source>
        <dbReference type="EMBL" id="CAH2267912.1"/>
    </source>
</evidence>
<protein>
    <submittedName>
        <fullName evidence="5">Jg8375 protein</fullName>
    </submittedName>
</protein>
<dbReference type="AlphaFoldDB" id="A0A8S4SPP5"/>
<dbReference type="Proteomes" id="UP000838756">
    <property type="component" value="Unassembled WGS sequence"/>
</dbReference>
<evidence type="ECO:0000313" key="6">
    <source>
        <dbReference type="Proteomes" id="UP000838756"/>
    </source>
</evidence>
<dbReference type="InterPro" id="IPR007588">
    <property type="entry name" value="Znf_FLYWCH"/>
</dbReference>
<name>A0A8S4SPP5_9NEOP</name>
<dbReference type="Gene3D" id="2.20.25.240">
    <property type="match status" value="1"/>
</dbReference>
<reference evidence="5" key="1">
    <citation type="submission" date="2022-03" db="EMBL/GenBank/DDBJ databases">
        <authorList>
            <person name="Lindestad O."/>
        </authorList>
    </citation>
    <scope>NUCLEOTIDE SEQUENCE</scope>
</reference>
<evidence type="ECO:0000256" key="3">
    <source>
        <dbReference type="ARBA" id="ARBA00022833"/>
    </source>
</evidence>
<proteinExistence type="predicted"/>
<dbReference type="OrthoDB" id="6923447at2759"/>
<keyword evidence="2" id="KW-0863">Zinc-finger</keyword>
<dbReference type="EMBL" id="CAKXAJ010026408">
    <property type="protein sequence ID" value="CAH2267912.1"/>
    <property type="molecule type" value="Genomic_DNA"/>
</dbReference>
<evidence type="ECO:0000256" key="1">
    <source>
        <dbReference type="ARBA" id="ARBA00022723"/>
    </source>
</evidence>
<feature type="domain" description="FLYWCH-type" evidence="4">
    <location>
        <begin position="19"/>
        <end position="73"/>
    </location>
</feature>
<keyword evidence="3" id="KW-0862">Zinc</keyword>
<gene>
    <name evidence="5" type="primary">jg8375</name>
    <name evidence="5" type="ORF">PAEG_LOCUS26393</name>
</gene>
<comment type="caution">
    <text evidence="5">The sequence shown here is derived from an EMBL/GenBank/DDBJ whole genome shotgun (WGS) entry which is preliminary data.</text>
</comment>
<dbReference type="GO" id="GO:0008270">
    <property type="term" value="F:zinc ion binding"/>
    <property type="evidence" value="ECO:0007669"/>
    <property type="project" value="UniProtKB-KW"/>
</dbReference>
<accession>A0A8S4SPP5</accession>
<sequence>MILLDGHTYSLCYDGSFAYITSQKGNRMIIKDAYTYYSRRNPSNGGAKIIWKCSTHNNHGCLATIHTVDDHVVQIREITERKAFNLPKRLHVLLQSGTWVEEAMGVLNTQESSVLDIKKREAINIPERVYILLQCEKSV</sequence>